<dbReference type="InterPro" id="IPR036663">
    <property type="entry name" value="Fumarylacetoacetase_C_sf"/>
</dbReference>
<organism evidence="3">
    <name type="scientific">freshwater metagenome</name>
    <dbReference type="NCBI Taxonomy" id="449393"/>
    <lineage>
        <taxon>unclassified sequences</taxon>
        <taxon>metagenomes</taxon>
        <taxon>ecological metagenomes</taxon>
    </lineage>
</organism>
<evidence type="ECO:0000259" key="2">
    <source>
        <dbReference type="Pfam" id="PF01557"/>
    </source>
</evidence>
<dbReference type="InterPro" id="IPR050772">
    <property type="entry name" value="Hydratase-Decarb/MhpD_sf"/>
</dbReference>
<dbReference type="PANTHER" id="PTHR30143:SF0">
    <property type="entry name" value="2-KETO-4-PENTENOATE HYDRATASE"/>
    <property type="match status" value="1"/>
</dbReference>
<dbReference type="GO" id="GO:0008684">
    <property type="term" value="F:2-oxopent-4-enoate hydratase activity"/>
    <property type="evidence" value="ECO:0007669"/>
    <property type="project" value="TreeGrafter"/>
</dbReference>
<evidence type="ECO:0000313" key="3">
    <source>
        <dbReference type="EMBL" id="CAB4742564.1"/>
    </source>
</evidence>
<dbReference type="Gene3D" id="3.90.850.10">
    <property type="entry name" value="Fumarylacetoacetase-like, C-terminal domain"/>
    <property type="match status" value="1"/>
</dbReference>
<gene>
    <name evidence="3" type="ORF">UFOPK2837_00092</name>
</gene>
<protein>
    <submittedName>
        <fullName evidence="3">Unannotated protein</fullName>
    </submittedName>
</protein>
<dbReference type="InterPro" id="IPR011234">
    <property type="entry name" value="Fumarylacetoacetase-like_C"/>
</dbReference>
<sequence>MLDTGELATALDRASAALESIDAFDSDYSLAQAYVIQDDFLRIRSARSASKKVGYKVALTSPGAQNALKTDHPAYGQLLASDVEVNGVSISLSQHFAPLLETELIFKIVQDISATANLDEIATKSIVAAGIECPESRFLKWFGGSYPALSLRHVIADNCLAGFIVVGETWVKASELDLAHLACDLFVNSTLAVSGSGAEVLGNPLKAVEWLHHELWVKGEGLKAGDLISSGTFTGPIIASVGDVVAKFGGGVGDVGLTFTS</sequence>
<dbReference type="SUPFAM" id="SSF56529">
    <property type="entry name" value="FAH"/>
    <property type="match status" value="1"/>
</dbReference>
<proteinExistence type="predicted"/>
<evidence type="ECO:0000256" key="1">
    <source>
        <dbReference type="ARBA" id="ARBA00023239"/>
    </source>
</evidence>
<dbReference type="EMBL" id="CAEZZF010000002">
    <property type="protein sequence ID" value="CAB4742564.1"/>
    <property type="molecule type" value="Genomic_DNA"/>
</dbReference>
<reference evidence="3" key="1">
    <citation type="submission" date="2020-05" db="EMBL/GenBank/DDBJ databases">
        <authorList>
            <person name="Chiriac C."/>
            <person name="Salcher M."/>
            <person name="Ghai R."/>
            <person name="Kavagutti S V."/>
        </authorList>
    </citation>
    <scope>NUCLEOTIDE SEQUENCE</scope>
</reference>
<accession>A0A6J6T6N6</accession>
<keyword evidence="1" id="KW-0456">Lyase</keyword>
<dbReference type="Pfam" id="PF01557">
    <property type="entry name" value="FAA_hydrolase"/>
    <property type="match status" value="1"/>
</dbReference>
<dbReference type="GO" id="GO:0005737">
    <property type="term" value="C:cytoplasm"/>
    <property type="evidence" value="ECO:0007669"/>
    <property type="project" value="TreeGrafter"/>
</dbReference>
<feature type="domain" description="Fumarylacetoacetase-like C-terminal" evidence="2">
    <location>
        <begin position="153"/>
        <end position="246"/>
    </location>
</feature>
<dbReference type="PANTHER" id="PTHR30143">
    <property type="entry name" value="ACID HYDRATASE"/>
    <property type="match status" value="1"/>
</dbReference>
<name>A0A6J6T6N6_9ZZZZ</name>
<dbReference type="AlphaFoldDB" id="A0A6J6T6N6"/>